<accession>A0A1M4UV18</accession>
<dbReference type="RefSeq" id="WP_072819885.1">
    <property type="nucleotide sequence ID" value="NZ_FQUJ01000003.1"/>
</dbReference>
<reference evidence="2 3" key="1">
    <citation type="submission" date="2016-11" db="EMBL/GenBank/DDBJ databases">
        <authorList>
            <person name="Jaros S."/>
            <person name="Januszkiewicz K."/>
            <person name="Wedrychowicz H."/>
        </authorList>
    </citation>
    <scope>NUCLEOTIDE SEQUENCE [LARGE SCALE GENOMIC DNA]</scope>
    <source>
        <strain evidence="2 3">DSM 19980</strain>
    </source>
</reference>
<dbReference type="OrthoDB" id="6172547at2"/>
<name>A0A1M4UV18_9GAMM</name>
<dbReference type="PROSITE" id="PS51257">
    <property type="entry name" value="PROKAR_LIPOPROTEIN"/>
    <property type="match status" value="1"/>
</dbReference>
<feature type="signal peptide" evidence="1">
    <location>
        <begin position="1"/>
        <end position="17"/>
    </location>
</feature>
<dbReference type="Proteomes" id="UP000184346">
    <property type="component" value="Unassembled WGS sequence"/>
</dbReference>
<evidence type="ECO:0000313" key="2">
    <source>
        <dbReference type="EMBL" id="SHE60611.1"/>
    </source>
</evidence>
<organism evidence="2 3">
    <name type="scientific">Modicisalibacter ilicicola DSM 19980</name>
    <dbReference type="NCBI Taxonomy" id="1121942"/>
    <lineage>
        <taxon>Bacteria</taxon>
        <taxon>Pseudomonadati</taxon>
        <taxon>Pseudomonadota</taxon>
        <taxon>Gammaproteobacteria</taxon>
        <taxon>Oceanospirillales</taxon>
        <taxon>Halomonadaceae</taxon>
        <taxon>Modicisalibacter</taxon>
    </lineage>
</organism>
<keyword evidence="1" id="KW-0732">Signal</keyword>
<sequence length="176" mass="19699">MKRMSFMAGLLATTLLAGCNIVPEMTGADSPPEADQCLSDVPSLTASDCMLSAWVDFGLAAQRADREWREHILEQVEGDTKNERLARAVVYSWSSQNQWEEAAELFKADLAAAPSDLQPLLRQWLNGLEARRKLMRDLYSSEASRRQVISERDELAEKLDALTAIEESINSRNQTP</sequence>
<dbReference type="AlphaFoldDB" id="A0A1M4UV18"/>
<dbReference type="STRING" id="1121942.SAMN02745148_00768"/>
<keyword evidence="3" id="KW-1185">Reference proteome</keyword>
<proteinExistence type="predicted"/>
<gene>
    <name evidence="2" type="ORF">SAMN02745148_00768</name>
</gene>
<dbReference type="EMBL" id="FQUJ01000003">
    <property type="protein sequence ID" value="SHE60611.1"/>
    <property type="molecule type" value="Genomic_DNA"/>
</dbReference>
<feature type="chain" id="PRO_5012635159" description="YfhG lipoprotein" evidence="1">
    <location>
        <begin position="18"/>
        <end position="176"/>
    </location>
</feature>
<evidence type="ECO:0008006" key="4">
    <source>
        <dbReference type="Google" id="ProtNLM"/>
    </source>
</evidence>
<evidence type="ECO:0000313" key="3">
    <source>
        <dbReference type="Proteomes" id="UP000184346"/>
    </source>
</evidence>
<protein>
    <recommendedName>
        <fullName evidence="4">YfhG lipoprotein</fullName>
    </recommendedName>
</protein>
<evidence type="ECO:0000256" key="1">
    <source>
        <dbReference type="SAM" id="SignalP"/>
    </source>
</evidence>